<dbReference type="InterPro" id="IPR036812">
    <property type="entry name" value="NAD(P)_OxRdtase_dom_sf"/>
</dbReference>
<name>A0A5B8MPZ1_9CHLO</name>
<dbReference type="GO" id="GO:0016491">
    <property type="term" value="F:oxidoreductase activity"/>
    <property type="evidence" value="ECO:0007669"/>
    <property type="project" value="InterPro"/>
</dbReference>
<evidence type="ECO:0000313" key="2">
    <source>
        <dbReference type="EMBL" id="QDZ22507.1"/>
    </source>
</evidence>
<dbReference type="EMBL" id="CP031041">
    <property type="protein sequence ID" value="QDZ22507.1"/>
    <property type="molecule type" value="Genomic_DNA"/>
</dbReference>
<accession>A0A5B8MPZ1</accession>
<feature type="domain" description="NADP-dependent oxidoreductase" evidence="1">
    <location>
        <begin position="77"/>
        <end position="390"/>
    </location>
</feature>
<protein>
    <recommendedName>
        <fullName evidence="1">NADP-dependent oxidoreductase domain-containing protein</fullName>
    </recommendedName>
</protein>
<dbReference type="AlphaFoldDB" id="A0A5B8MPZ1"/>
<proteinExistence type="predicted"/>
<evidence type="ECO:0000259" key="1">
    <source>
        <dbReference type="Pfam" id="PF00248"/>
    </source>
</evidence>
<dbReference type="Gene3D" id="3.20.20.100">
    <property type="entry name" value="NADP-dependent oxidoreductase domain"/>
    <property type="match status" value="1"/>
</dbReference>
<dbReference type="GO" id="GO:0005829">
    <property type="term" value="C:cytosol"/>
    <property type="evidence" value="ECO:0007669"/>
    <property type="project" value="TreeGrafter"/>
</dbReference>
<dbReference type="Pfam" id="PF00248">
    <property type="entry name" value="Aldo_ket_red"/>
    <property type="match status" value="1"/>
</dbReference>
<organism evidence="2 3">
    <name type="scientific">Chloropicon primus</name>
    <dbReference type="NCBI Taxonomy" id="1764295"/>
    <lineage>
        <taxon>Eukaryota</taxon>
        <taxon>Viridiplantae</taxon>
        <taxon>Chlorophyta</taxon>
        <taxon>Chloropicophyceae</taxon>
        <taxon>Chloropicales</taxon>
        <taxon>Chloropicaceae</taxon>
        <taxon>Chloropicon</taxon>
    </lineage>
</organism>
<dbReference type="OrthoDB" id="48988at2759"/>
<dbReference type="InterPro" id="IPR023210">
    <property type="entry name" value="NADP_OxRdtase_dom"/>
</dbReference>
<gene>
    <name evidence="2" type="ORF">A3770_08p50250</name>
</gene>
<dbReference type="PANTHER" id="PTHR42686">
    <property type="entry name" value="GH17980P-RELATED"/>
    <property type="match status" value="1"/>
</dbReference>
<dbReference type="STRING" id="1764295.A0A5B8MPZ1"/>
<dbReference type="PANTHER" id="PTHR42686:SF1">
    <property type="entry name" value="GH17980P-RELATED"/>
    <property type="match status" value="1"/>
</dbReference>
<dbReference type="Proteomes" id="UP000316726">
    <property type="component" value="Chromosome 8"/>
</dbReference>
<dbReference type="InterPro" id="IPR020471">
    <property type="entry name" value="AKR"/>
</dbReference>
<dbReference type="SUPFAM" id="SSF51430">
    <property type="entry name" value="NAD(P)-linked oxidoreductase"/>
    <property type="match status" value="1"/>
</dbReference>
<sequence length="415" mass="44716">MGDEAREGEEEEVGEARSALVSKTAPLLEDAASKAGLVLLCGAIAVKCVRSMVARFNRLQLRGTSKGKGDLLEAKDILLGGSAFAGMFQPISEEEVFLVLKEALDCGVCHIDTAPHYGLGLSEERIGSCLRKIRMMPNSLTRKAEKVKVYTKVGRLIRGRGEVGKTIDESEVQWDNVAGSEGCIFKGIPEDRVAVLDYSAEGARTSFKESEERIDGHVYGLRVHDCETEEILARATATGKAAGALAGLGKLKREGKVGSIGIGVNDPEFALRALKSSCGYLIDTVMIAGSWNLLDQSAHDLLLYCQRHGVEVHNAGVFASGLIMGGNTVRYAPAQRAMVDKARRWRVLCQNHGTSIAAVALAFAFLPKCVKKVAIGVKSVAELKESLGSLGSHVPKELWLDAKREGLVSKHLFFH</sequence>
<evidence type="ECO:0000313" key="3">
    <source>
        <dbReference type="Proteomes" id="UP000316726"/>
    </source>
</evidence>
<reference evidence="2 3" key="1">
    <citation type="submission" date="2018-07" db="EMBL/GenBank/DDBJ databases">
        <title>The complete nuclear genome of the prasinophyte Chloropicon primus (CCMP1205).</title>
        <authorList>
            <person name="Pombert J.-F."/>
            <person name="Otis C."/>
            <person name="Turmel M."/>
            <person name="Lemieux C."/>
        </authorList>
    </citation>
    <scope>NUCLEOTIDE SEQUENCE [LARGE SCALE GENOMIC DNA]</scope>
    <source>
        <strain evidence="2 3">CCMP1205</strain>
    </source>
</reference>
<keyword evidence="3" id="KW-1185">Reference proteome</keyword>